<dbReference type="PROSITE" id="PS51918">
    <property type="entry name" value="RADICAL_SAM"/>
    <property type="match status" value="1"/>
</dbReference>
<dbReference type="GO" id="GO:0051539">
    <property type="term" value="F:4 iron, 4 sulfur cluster binding"/>
    <property type="evidence" value="ECO:0007669"/>
    <property type="project" value="UniProtKB-KW"/>
</dbReference>
<evidence type="ECO:0000256" key="2">
    <source>
        <dbReference type="ARBA" id="ARBA00022485"/>
    </source>
</evidence>
<evidence type="ECO:0000256" key="1">
    <source>
        <dbReference type="ARBA" id="ARBA00001966"/>
    </source>
</evidence>
<evidence type="ECO:0000313" key="8">
    <source>
        <dbReference type="EMBL" id="QNO57818.1"/>
    </source>
</evidence>
<dbReference type="SMART" id="SM00729">
    <property type="entry name" value="Elp3"/>
    <property type="match status" value="1"/>
</dbReference>
<dbReference type="InterPro" id="IPR027596">
    <property type="entry name" value="AmmeMemoSam_rS"/>
</dbReference>
<evidence type="ECO:0000256" key="6">
    <source>
        <dbReference type="ARBA" id="ARBA00023014"/>
    </source>
</evidence>
<comment type="cofactor">
    <cofactor evidence="1">
        <name>[4Fe-4S] cluster</name>
        <dbReference type="ChEBI" id="CHEBI:49883"/>
    </cofactor>
</comment>
<dbReference type="InterPro" id="IPR007197">
    <property type="entry name" value="rSAM"/>
</dbReference>
<dbReference type="Gene3D" id="3.20.20.70">
    <property type="entry name" value="Aldolase class I"/>
    <property type="match status" value="1"/>
</dbReference>
<protein>
    <recommendedName>
        <fullName evidence="7">Radical SAM core domain-containing protein</fullName>
    </recommendedName>
</protein>
<dbReference type="InterPro" id="IPR058240">
    <property type="entry name" value="rSAM_sf"/>
</dbReference>
<evidence type="ECO:0000256" key="4">
    <source>
        <dbReference type="ARBA" id="ARBA00022723"/>
    </source>
</evidence>
<dbReference type="NCBIfam" id="TIGR04337">
    <property type="entry name" value="AmmeMemoSam_rS"/>
    <property type="match status" value="1"/>
</dbReference>
<keyword evidence="2" id="KW-0004">4Fe-4S</keyword>
<dbReference type="SFLD" id="SFLDS00029">
    <property type="entry name" value="Radical_SAM"/>
    <property type="match status" value="1"/>
</dbReference>
<dbReference type="InterPro" id="IPR006638">
    <property type="entry name" value="Elp3/MiaA/NifB-like_rSAM"/>
</dbReference>
<dbReference type="SUPFAM" id="SSF102114">
    <property type="entry name" value="Radical SAM enzymes"/>
    <property type="match status" value="1"/>
</dbReference>
<evidence type="ECO:0000256" key="3">
    <source>
        <dbReference type="ARBA" id="ARBA00022691"/>
    </source>
</evidence>
<dbReference type="PANTHER" id="PTHR30352">
    <property type="entry name" value="PYRUVATE FORMATE-LYASE-ACTIVATING ENZYME"/>
    <property type="match status" value="1"/>
</dbReference>
<keyword evidence="4" id="KW-0479">Metal-binding</keyword>
<keyword evidence="5" id="KW-0408">Iron</keyword>
<evidence type="ECO:0000256" key="5">
    <source>
        <dbReference type="ARBA" id="ARBA00023004"/>
    </source>
</evidence>
<keyword evidence="3" id="KW-0949">S-adenosyl-L-methionine</keyword>
<dbReference type="AlphaFoldDB" id="A0A7G9ZC34"/>
<dbReference type="CDD" id="cd01335">
    <property type="entry name" value="Radical_SAM"/>
    <property type="match status" value="1"/>
</dbReference>
<accession>A0A7G9ZC34</accession>
<dbReference type="GO" id="GO:0003824">
    <property type="term" value="F:catalytic activity"/>
    <property type="evidence" value="ECO:0007669"/>
    <property type="project" value="InterPro"/>
</dbReference>
<proteinExistence type="predicted"/>
<dbReference type="SFLD" id="SFLDG01101">
    <property type="entry name" value="Uncharacterised_Radical_SAM_Su"/>
    <property type="match status" value="1"/>
</dbReference>
<gene>
    <name evidence="8" type="ORF">BICGGCBA_00004</name>
</gene>
<dbReference type="GO" id="GO:0046872">
    <property type="term" value="F:metal ion binding"/>
    <property type="evidence" value="ECO:0007669"/>
    <property type="project" value="UniProtKB-KW"/>
</dbReference>
<dbReference type="InterPro" id="IPR034457">
    <property type="entry name" value="Organic_radical-activating"/>
</dbReference>
<feature type="domain" description="Radical SAM core" evidence="7">
    <location>
        <begin position="122"/>
        <end position="336"/>
    </location>
</feature>
<keyword evidence="6" id="KW-0411">Iron-sulfur</keyword>
<evidence type="ECO:0000259" key="7">
    <source>
        <dbReference type="PROSITE" id="PS51918"/>
    </source>
</evidence>
<organism evidence="8">
    <name type="scientific">Candidatus Methanophaga sp. ANME-1 ERB7</name>
    <dbReference type="NCBI Taxonomy" id="2759913"/>
    <lineage>
        <taxon>Archaea</taxon>
        <taxon>Methanobacteriati</taxon>
        <taxon>Methanobacteriota</taxon>
        <taxon>Stenosarchaea group</taxon>
        <taxon>Methanomicrobia</taxon>
        <taxon>Candidatus Methanophagales</taxon>
        <taxon>Candidatus Methanophagaceae</taxon>
        <taxon>Candidatus Methanophaga</taxon>
    </lineage>
</organism>
<reference evidence="8" key="1">
    <citation type="submission" date="2020-06" db="EMBL/GenBank/DDBJ databases">
        <title>Unique genomic features of the anaerobic methanotrophic archaea.</title>
        <authorList>
            <person name="Chadwick G.L."/>
            <person name="Skennerton C.T."/>
            <person name="Laso-Perez R."/>
            <person name="Leu A.O."/>
            <person name="Speth D.R."/>
            <person name="Yu H."/>
            <person name="Morgan-Lang C."/>
            <person name="Hatzenpichler R."/>
            <person name="Goudeau D."/>
            <person name="Malmstrom R."/>
            <person name="Brazelton W.J."/>
            <person name="Woyke T."/>
            <person name="Hallam S.J."/>
            <person name="Tyson G.W."/>
            <person name="Wegener G."/>
            <person name="Boetius A."/>
            <person name="Orphan V."/>
        </authorList>
    </citation>
    <scope>NUCLEOTIDE SEQUENCE</scope>
</reference>
<dbReference type="InterPro" id="IPR013785">
    <property type="entry name" value="Aldolase_TIM"/>
</dbReference>
<dbReference type="PANTHER" id="PTHR30352:SF5">
    <property type="entry name" value="PYRUVATE FORMATE-LYASE 1-ACTIVATING ENZYME"/>
    <property type="match status" value="1"/>
</dbReference>
<name>A0A7G9ZC34_9EURY</name>
<dbReference type="EMBL" id="MT631703">
    <property type="protein sequence ID" value="QNO57818.1"/>
    <property type="molecule type" value="Genomic_DNA"/>
</dbReference>
<sequence>MKRYIGRKEFLKEIGLLSLLIAREAHCFWPKNNKEERADIRGHIFKGDAPKSLWKWSIEGFYYTTKGKDVQCMVCPNRCYLTPGDRSVCRSKVNIGGKLYSIAYGNPCAVHIDPIEKKPLNHFYPATDVFSIAAAGCNFRCLNCQNWEISQRKPEEIYHRELFPADVVRITKEKGIPSIAYTYSEPVSYYEYMYDTARLAREEGIKNVWVSNGYINKRPLEDLAQYLDSANVNLKSFDDNTYRRLNGGRLQPVLNTFKILHEKGVWFEMTTLVVPGYVDKPEMIKRMCGWILKELGPDYPLHFSRFFPRFKLTRLPATPIKTLELLRDIALKEGIHYVYLGNVPGHDGYNTYCHNCHKLLIDRRGYNIAEFNIHNGRCKFCKTPIPGRWS</sequence>
<dbReference type="Pfam" id="PF04055">
    <property type="entry name" value="Radical_SAM"/>
    <property type="match status" value="1"/>
</dbReference>